<sequence>MKKVISVVLIFIISTTLSSQIGIHTNNPQTSFHVDSAKDNVESGKPTLTQQSNDVVLTSSGNMGLGTLDPTDKLDIFSGNIRIREINDKIGTTNVDRVVVADQDGILKTIGFGAYTLFHSRLASDQTIVNNVLSTLVFANPLATSSLYTYNTANGILTFNQPGNYLVTLQASFANIDEGEQLVLGIRPFPDANYLGRGSHYVGYTTPVLTAGSRLGELMSYTTMIVVPTGGYQIRFTAAALGATSIILSEEIGPTGRGNVTNVTIQKI</sequence>
<comment type="caution">
    <text evidence="2">The sequence shown here is derived from an EMBL/GenBank/DDBJ whole genome shotgun (WGS) entry which is preliminary data.</text>
</comment>
<gene>
    <name evidence="2" type="ORF">N0B48_09020</name>
</gene>
<keyword evidence="3" id="KW-1185">Reference proteome</keyword>
<feature type="signal peptide" evidence="1">
    <location>
        <begin position="1"/>
        <end position="19"/>
    </location>
</feature>
<evidence type="ECO:0000256" key="1">
    <source>
        <dbReference type="SAM" id="SignalP"/>
    </source>
</evidence>
<accession>A0ABT2IT81</accession>
<reference evidence="2 3" key="1">
    <citation type="submission" date="2022-09" db="EMBL/GenBank/DDBJ databases">
        <title>Chryseobacterium oleae sp.nov., isolated from the inter-root soil of Pyrola calliantha H. Andr. in Tibet.</title>
        <authorList>
            <person name="Li Z."/>
        </authorList>
    </citation>
    <scope>NUCLEOTIDE SEQUENCE [LARGE SCALE GENOMIC DNA]</scope>
    <source>
        <strain evidence="3">pc1-10</strain>
    </source>
</reference>
<dbReference type="Proteomes" id="UP001525566">
    <property type="component" value="Unassembled WGS sequence"/>
</dbReference>
<evidence type="ECO:0000313" key="2">
    <source>
        <dbReference type="EMBL" id="MCT2562027.1"/>
    </source>
</evidence>
<keyword evidence="1" id="KW-0732">Signal</keyword>
<protein>
    <recommendedName>
        <fullName evidence="4">DUF4397 domain-containing protein</fullName>
    </recommendedName>
</protein>
<evidence type="ECO:0000313" key="3">
    <source>
        <dbReference type="Proteomes" id="UP001525566"/>
    </source>
</evidence>
<feature type="chain" id="PRO_5046117174" description="DUF4397 domain-containing protein" evidence="1">
    <location>
        <begin position="20"/>
        <end position="268"/>
    </location>
</feature>
<dbReference type="EMBL" id="JAOAMU010000002">
    <property type="protein sequence ID" value="MCT2562027.1"/>
    <property type="molecule type" value="Genomic_DNA"/>
</dbReference>
<dbReference type="RefSeq" id="WP_259838377.1">
    <property type="nucleotide sequence ID" value="NZ_JAOAMU010000002.1"/>
</dbReference>
<proteinExistence type="predicted"/>
<evidence type="ECO:0008006" key="4">
    <source>
        <dbReference type="Google" id="ProtNLM"/>
    </source>
</evidence>
<organism evidence="2 3">
    <name type="scientific">Chryseobacterium herbae</name>
    <dbReference type="NCBI Taxonomy" id="2976476"/>
    <lineage>
        <taxon>Bacteria</taxon>
        <taxon>Pseudomonadati</taxon>
        <taxon>Bacteroidota</taxon>
        <taxon>Flavobacteriia</taxon>
        <taxon>Flavobacteriales</taxon>
        <taxon>Weeksellaceae</taxon>
        <taxon>Chryseobacterium group</taxon>
        <taxon>Chryseobacterium</taxon>
    </lineage>
</organism>
<name>A0ABT2IT81_9FLAO</name>